<dbReference type="SUPFAM" id="SSF48317">
    <property type="entry name" value="Acid phosphatase/Vanadium-dependent haloperoxidase"/>
    <property type="match status" value="1"/>
</dbReference>
<dbReference type="Gene3D" id="1.20.144.10">
    <property type="entry name" value="Phosphatidic acid phosphatase type 2/haloperoxidase"/>
    <property type="match status" value="1"/>
</dbReference>
<feature type="transmembrane region" description="Helical" evidence="1">
    <location>
        <begin position="196"/>
        <end position="216"/>
    </location>
</feature>
<feature type="transmembrane region" description="Helical" evidence="1">
    <location>
        <begin position="139"/>
        <end position="160"/>
    </location>
</feature>
<dbReference type="InterPro" id="IPR000326">
    <property type="entry name" value="PAP2/HPO"/>
</dbReference>
<dbReference type="PANTHER" id="PTHR14969:SF13">
    <property type="entry name" value="AT30094P"/>
    <property type="match status" value="1"/>
</dbReference>
<organism evidence="3 4">
    <name type="scientific">Sandaracinus amylolyticus</name>
    <dbReference type="NCBI Taxonomy" id="927083"/>
    <lineage>
        <taxon>Bacteria</taxon>
        <taxon>Pseudomonadati</taxon>
        <taxon>Myxococcota</taxon>
        <taxon>Polyangia</taxon>
        <taxon>Polyangiales</taxon>
        <taxon>Sandaracinaceae</taxon>
        <taxon>Sandaracinus</taxon>
    </lineage>
</organism>
<sequence length="237" mass="25501">MKLRPTDLRLLLVMLATVSALWVFAWVADEVGEGGTQVFDDAVIRWVREPDAPREVAGSTTLGEIARDVTALGSITVLTLVTTAVVGFLALSKLHRAVVLVLVAALGGTAWTFLLKELFARERPRLVADAIVSTTSFPSGHSALSAVVYLTLAALLARLVERRRLRAYIVGVAALVTFLVGVSRVALGVHFPSDVLAGWTLGLAWALFCWTAMTVLQRRGTVETVEEAHEHAHEAPG</sequence>
<keyword evidence="4" id="KW-1185">Reference proteome</keyword>
<evidence type="ECO:0000256" key="1">
    <source>
        <dbReference type="SAM" id="Phobius"/>
    </source>
</evidence>
<feature type="transmembrane region" description="Helical" evidence="1">
    <location>
        <begin position="69"/>
        <end position="91"/>
    </location>
</feature>
<keyword evidence="1" id="KW-1133">Transmembrane helix</keyword>
<keyword evidence="1" id="KW-0812">Transmembrane</keyword>
<evidence type="ECO:0000313" key="3">
    <source>
        <dbReference type="EMBL" id="AKF07030.1"/>
    </source>
</evidence>
<feature type="domain" description="Phosphatidic acid phosphatase type 2/haloperoxidase" evidence="2">
    <location>
        <begin position="97"/>
        <end position="210"/>
    </location>
</feature>
<dbReference type="InterPro" id="IPR036938">
    <property type="entry name" value="PAP2/HPO_sf"/>
</dbReference>
<dbReference type="SMART" id="SM00014">
    <property type="entry name" value="acidPPc"/>
    <property type="match status" value="1"/>
</dbReference>
<accession>A0A0F6W496</accession>
<feature type="transmembrane region" description="Helical" evidence="1">
    <location>
        <begin position="167"/>
        <end position="190"/>
    </location>
</feature>
<dbReference type="KEGG" id="samy:DB32_004179"/>
<dbReference type="STRING" id="927083.DB32_004179"/>
<name>A0A0F6W496_9BACT</name>
<dbReference type="OrthoDB" id="9801622at2"/>
<dbReference type="Pfam" id="PF01569">
    <property type="entry name" value="PAP2"/>
    <property type="match status" value="1"/>
</dbReference>
<gene>
    <name evidence="3" type="ORF">DB32_004179</name>
</gene>
<feature type="transmembrane region" description="Helical" evidence="1">
    <location>
        <begin position="98"/>
        <end position="119"/>
    </location>
</feature>
<evidence type="ECO:0000313" key="4">
    <source>
        <dbReference type="Proteomes" id="UP000034883"/>
    </source>
</evidence>
<dbReference type="EMBL" id="CP011125">
    <property type="protein sequence ID" value="AKF07030.1"/>
    <property type="molecule type" value="Genomic_DNA"/>
</dbReference>
<dbReference type="RefSeq" id="WP_053234337.1">
    <property type="nucleotide sequence ID" value="NZ_CP011125.1"/>
</dbReference>
<dbReference type="AlphaFoldDB" id="A0A0F6W496"/>
<reference evidence="3 4" key="1">
    <citation type="submission" date="2015-03" db="EMBL/GenBank/DDBJ databases">
        <title>Genome assembly of Sandaracinus amylolyticus DSM 53668.</title>
        <authorList>
            <person name="Sharma G."/>
            <person name="Subramanian S."/>
        </authorList>
    </citation>
    <scope>NUCLEOTIDE SEQUENCE [LARGE SCALE GENOMIC DNA]</scope>
    <source>
        <strain evidence="3 4">DSM 53668</strain>
    </source>
</reference>
<dbReference type="Proteomes" id="UP000034883">
    <property type="component" value="Chromosome"/>
</dbReference>
<protein>
    <submittedName>
        <fullName evidence="3">Membrane-associated phospholipid phosphatase</fullName>
    </submittedName>
</protein>
<evidence type="ECO:0000259" key="2">
    <source>
        <dbReference type="SMART" id="SM00014"/>
    </source>
</evidence>
<dbReference type="CDD" id="cd03392">
    <property type="entry name" value="PAP2_like_2"/>
    <property type="match status" value="1"/>
</dbReference>
<dbReference type="PANTHER" id="PTHR14969">
    <property type="entry name" value="SPHINGOSINE-1-PHOSPHATE PHOSPHOHYDROLASE"/>
    <property type="match status" value="1"/>
</dbReference>
<proteinExistence type="predicted"/>
<keyword evidence="1" id="KW-0472">Membrane</keyword>